<organism evidence="2 3">
    <name type="scientific">Datura stramonium</name>
    <name type="common">Jimsonweed</name>
    <name type="synonym">Common thornapple</name>
    <dbReference type="NCBI Taxonomy" id="4076"/>
    <lineage>
        <taxon>Eukaryota</taxon>
        <taxon>Viridiplantae</taxon>
        <taxon>Streptophyta</taxon>
        <taxon>Embryophyta</taxon>
        <taxon>Tracheophyta</taxon>
        <taxon>Spermatophyta</taxon>
        <taxon>Magnoliopsida</taxon>
        <taxon>eudicotyledons</taxon>
        <taxon>Gunneridae</taxon>
        <taxon>Pentapetalae</taxon>
        <taxon>asterids</taxon>
        <taxon>lamiids</taxon>
        <taxon>Solanales</taxon>
        <taxon>Solanaceae</taxon>
        <taxon>Solanoideae</taxon>
        <taxon>Datureae</taxon>
        <taxon>Datura</taxon>
    </lineage>
</organism>
<reference evidence="2 3" key="1">
    <citation type="journal article" date="2021" name="BMC Genomics">
        <title>Datura genome reveals duplications of psychoactive alkaloid biosynthetic genes and high mutation rate following tissue culture.</title>
        <authorList>
            <person name="Rajewski A."/>
            <person name="Carter-House D."/>
            <person name="Stajich J."/>
            <person name="Litt A."/>
        </authorList>
    </citation>
    <scope>NUCLEOTIDE SEQUENCE [LARGE SCALE GENOMIC DNA]</scope>
    <source>
        <strain evidence="2">AR-01</strain>
    </source>
</reference>
<proteinExistence type="predicted"/>
<dbReference type="EMBL" id="JACEIK010001952">
    <property type="protein sequence ID" value="MCD7473304.1"/>
    <property type="molecule type" value="Genomic_DNA"/>
</dbReference>
<dbReference type="PANTHER" id="PTHR11764:SF58">
    <property type="entry name" value="BETA-AMYRIN SYNTHASE-RELATED"/>
    <property type="match status" value="1"/>
</dbReference>
<dbReference type="Proteomes" id="UP000823775">
    <property type="component" value="Unassembled WGS sequence"/>
</dbReference>
<dbReference type="SUPFAM" id="SSF48239">
    <property type="entry name" value="Terpenoid cyclases/Protein prenyltransferases"/>
    <property type="match status" value="1"/>
</dbReference>
<dbReference type="PANTHER" id="PTHR11764">
    <property type="entry name" value="TERPENE CYCLASE/MUTASE FAMILY MEMBER"/>
    <property type="match status" value="1"/>
</dbReference>
<dbReference type="InterPro" id="IPR008930">
    <property type="entry name" value="Terpenoid_cyclase/PrenylTrfase"/>
</dbReference>
<evidence type="ECO:0000313" key="2">
    <source>
        <dbReference type="EMBL" id="MCD7473304.1"/>
    </source>
</evidence>
<dbReference type="InterPro" id="IPR018333">
    <property type="entry name" value="Squalene_cyclase"/>
</dbReference>
<keyword evidence="1" id="KW-0413">Isomerase</keyword>
<protein>
    <submittedName>
        <fullName evidence="2">Uncharacterized protein</fullName>
    </submittedName>
</protein>
<gene>
    <name evidence="2" type="ORF">HAX54_015085</name>
</gene>
<evidence type="ECO:0000313" key="3">
    <source>
        <dbReference type="Proteomes" id="UP000823775"/>
    </source>
</evidence>
<sequence length="69" mass="7638">MVAKTMPVLEQGNGFLITVVSLQFLRGGKHGSILGVFEWFGTNPMPPEFWILPSFLPMHPAKNVVLLSN</sequence>
<accession>A0ABS8TSC4</accession>
<keyword evidence="3" id="KW-1185">Reference proteome</keyword>
<evidence type="ECO:0000256" key="1">
    <source>
        <dbReference type="ARBA" id="ARBA00023235"/>
    </source>
</evidence>
<comment type="caution">
    <text evidence="2">The sequence shown here is derived from an EMBL/GenBank/DDBJ whole genome shotgun (WGS) entry which is preliminary data.</text>
</comment>
<dbReference type="Gene3D" id="1.50.10.20">
    <property type="match status" value="1"/>
</dbReference>
<name>A0ABS8TSC4_DATST</name>